<protein>
    <recommendedName>
        <fullName evidence="1">Methyltransferase type 12 domain-containing protein</fullName>
    </recommendedName>
</protein>
<evidence type="ECO:0000313" key="3">
    <source>
        <dbReference type="Proteomes" id="UP000249497"/>
    </source>
</evidence>
<dbReference type="Pfam" id="PF08242">
    <property type="entry name" value="Methyltransf_12"/>
    <property type="match status" value="1"/>
</dbReference>
<evidence type="ECO:0000313" key="2">
    <source>
        <dbReference type="EMBL" id="RAH86339.1"/>
    </source>
</evidence>
<dbReference type="GeneID" id="37177048"/>
<reference evidence="2 3" key="1">
    <citation type="submission" date="2018-02" db="EMBL/GenBank/DDBJ databases">
        <title>The genomes of Aspergillus section Nigri reveals drivers in fungal speciation.</title>
        <authorList>
            <consortium name="DOE Joint Genome Institute"/>
            <person name="Vesth T.C."/>
            <person name="Nybo J."/>
            <person name="Theobald S."/>
            <person name="Brandl J."/>
            <person name="Frisvad J.C."/>
            <person name="Nielsen K.F."/>
            <person name="Lyhne E.K."/>
            <person name="Kogle M.E."/>
            <person name="Kuo A."/>
            <person name="Riley R."/>
            <person name="Clum A."/>
            <person name="Nolan M."/>
            <person name="Lipzen A."/>
            <person name="Salamov A."/>
            <person name="Henrissat B."/>
            <person name="Wiebenga A."/>
            <person name="De vries R.P."/>
            <person name="Grigoriev I.V."/>
            <person name="Mortensen U.H."/>
            <person name="Andersen M.R."/>
            <person name="Baker S.E."/>
        </authorList>
    </citation>
    <scope>NUCLEOTIDE SEQUENCE [LARGE SCALE GENOMIC DNA]</scope>
    <source>
        <strain evidence="2 3">CBS 114.51</strain>
    </source>
</reference>
<dbReference type="RefSeq" id="XP_025532233.1">
    <property type="nucleotide sequence ID" value="XM_025673356.1"/>
</dbReference>
<dbReference type="AlphaFoldDB" id="A0A8T8XG47"/>
<dbReference type="InterPro" id="IPR029063">
    <property type="entry name" value="SAM-dependent_MTases_sf"/>
</dbReference>
<dbReference type="Gene3D" id="3.40.366.10">
    <property type="entry name" value="Malonyl-Coenzyme A Acyl Carrier Protein, domain 2"/>
    <property type="match status" value="1"/>
</dbReference>
<evidence type="ECO:0000259" key="1">
    <source>
        <dbReference type="Pfam" id="PF08242"/>
    </source>
</evidence>
<dbReference type="InterPro" id="IPR013217">
    <property type="entry name" value="Methyltransf_12"/>
</dbReference>
<sequence length="546" mass="59143">MVRPVELLSALRNLCHDDSDGTKTAIDMLVEVGPHGALAGSVRQTLALPGLSSGGITYATCLSRGQNAVQTMYQLVCTLLQAHSSASGLSYAVFQAAYQTLPVGGSEERTAMIPTFIQDLYISADLTASPGHRFHANSTLVRVDRRGFETSIRVTNKGPESEKAVLTVQGLWCQSLGQNLAMRMADDRLCYTSVWKPDIDFLRPEHFIEPDAPSGIHPHLSQLQTAAVMFIVDALHQFQGEDRVASEHSGYWKWMTDVAERARPILDILGVTAHGMAALTQELKQSEAKDILLEFMAENQAEWCSVSEARIGINSAARASKRPRARILEIGIGNGANTRRFIKALTQDNTRLFSRYEVTASSAGLVKNADTVLKDEADIECKILDLNAEPDAQGYARKSYDLLILSASVLLTVKQMVQTLSSLHALLTPGGKCILWGPSLGDGALQTIFRLSPGWQGSVHASGLWKELCAQAGFESVSSHLQPDLNADGYQGEVVVATAKTDVTSATPTEALLISRTNPPEDWQQALQHGLAAEFMSGLSVVSSLE</sequence>
<dbReference type="Proteomes" id="UP000249497">
    <property type="component" value="Unassembled WGS sequence"/>
</dbReference>
<feature type="domain" description="Methyltransferase type 12" evidence="1">
    <location>
        <begin position="328"/>
        <end position="432"/>
    </location>
</feature>
<dbReference type="GO" id="GO:0016740">
    <property type="term" value="F:transferase activity"/>
    <property type="evidence" value="ECO:0007669"/>
    <property type="project" value="InterPro"/>
</dbReference>
<proteinExistence type="predicted"/>
<dbReference type="Gene3D" id="3.40.50.150">
    <property type="entry name" value="Vaccinia Virus protein VP39"/>
    <property type="match status" value="1"/>
</dbReference>
<organism evidence="2 3">
    <name type="scientific">Aspergillus japonicus CBS 114.51</name>
    <dbReference type="NCBI Taxonomy" id="1448312"/>
    <lineage>
        <taxon>Eukaryota</taxon>
        <taxon>Fungi</taxon>
        <taxon>Dikarya</taxon>
        <taxon>Ascomycota</taxon>
        <taxon>Pezizomycotina</taxon>
        <taxon>Eurotiomycetes</taxon>
        <taxon>Eurotiomycetidae</taxon>
        <taxon>Eurotiales</taxon>
        <taxon>Aspergillaceae</taxon>
        <taxon>Aspergillus</taxon>
        <taxon>Aspergillus subgen. Circumdati</taxon>
    </lineage>
</organism>
<dbReference type="InterPro" id="IPR001227">
    <property type="entry name" value="Ac_transferase_dom_sf"/>
</dbReference>
<dbReference type="EMBL" id="KZ824773">
    <property type="protein sequence ID" value="RAH86339.1"/>
    <property type="molecule type" value="Genomic_DNA"/>
</dbReference>
<accession>A0A8T8XG47</accession>
<name>A0A8T8XG47_ASPJA</name>
<keyword evidence="3" id="KW-1185">Reference proteome</keyword>
<gene>
    <name evidence="2" type="ORF">BO86DRAFT_395774</name>
</gene>
<dbReference type="SUPFAM" id="SSF53335">
    <property type="entry name" value="S-adenosyl-L-methionine-dependent methyltransferases"/>
    <property type="match status" value="1"/>
</dbReference>